<sequence>MLLARYGMKSCCWRICISTTSFLQSTAKVLLKCRDSVSHRQGVMIVLVWRQDDKVSQVWVSLM</sequence>
<reference evidence="1" key="2">
    <citation type="journal article" date="2015" name="Fish Shellfish Immunol.">
        <title>Early steps in the European eel (Anguilla anguilla)-Vibrio vulnificus interaction in the gills: Role of the RtxA13 toxin.</title>
        <authorList>
            <person name="Callol A."/>
            <person name="Pajuelo D."/>
            <person name="Ebbesson L."/>
            <person name="Teles M."/>
            <person name="MacKenzie S."/>
            <person name="Amaro C."/>
        </authorList>
    </citation>
    <scope>NUCLEOTIDE SEQUENCE</scope>
</reference>
<reference evidence="1" key="1">
    <citation type="submission" date="2014-11" db="EMBL/GenBank/DDBJ databases">
        <authorList>
            <person name="Amaro Gonzalez C."/>
        </authorList>
    </citation>
    <scope>NUCLEOTIDE SEQUENCE</scope>
</reference>
<accession>A0A0E9RMH8</accession>
<dbReference type="EMBL" id="GBXM01078236">
    <property type="protein sequence ID" value="JAH30341.1"/>
    <property type="molecule type" value="Transcribed_RNA"/>
</dbReference>
<name>A0A0E9RMH8_ANGAN</name>
<evidence type="ECO:0000313" key="1">
    <source>
        <dbReference type="EMBL" id="JAH30341.1"/>
    </source>
</evidence>
<organism evidence="1">
    <name type="scientific">Anguilla anguilla</name>
    <name type="common">European freshwater eel</name>
    <name type="synonym">Muraena anguilla</name>
    <dbReference type="NCBI Taxonomy" id="7936"/>
    <lineage>
        <taxon>Eukaryota</taxon>
        <taxon>Metazoa</taxon>
        <taxon>Chordata</taxon>
        <taxon>Craniata</taxon>
        <taxon>Vertebrata</taxon>
        <taxon>Euteleostomi</taxon>
        <taxon>Actinopterygii</taxon>
        <taxon>Neopterygii</taxon>
        <taxon>Teleostei</taxon>
        <taxon>Anguilliformes</taxon>
        <taxon>Anguillidae</taxon>
        <taxon>Anguilla</taxon>
    </lineage>
</organism>
<protein>
    <submittedName>
        <fullName evidence="1">Uncharacterized protein</fullName>
    </submittedName>
</protein>
<dbReference type="AlphaFoldDB" id="A0A0E9RMH8"/>
<proteinExistence type="predicted"/>